<sequence length="408" mass="46589">MTTNRSFVSDRRDYTTKQFDRLMEETRFLFRCYSYNRFPTGKSPLKKDDGFVASKYSNQKKGIDVATLWAKEPARYTSAVDHVDANRPKNSPWISTTRSWDWAIWWMALNKNPLSTHKLKIAVIDLTLLPPPVPDTILAKNSRPHQGIVLHALDLISRANKEKKIPEDKLERVKNYANSADEVLVYAKIPLSAIVSRVTLDGLKLSIKAYIEPSTSEHWIRRLYDWVVGPPDDLSKKKNFSIARGQWVRKFRELGMNELQWGEECAGFAFLLLGKQIIEIDKMLRKLEARNPSRSRDAATGIPIQTNKSKEEDNGEAEDEETDEEDRDNTQLANVHAANFNKALEGPGLNMFKDAGASVEYNNETPKQCFYGSPEREYKRTPRAFSTSMDQSINVTKARRFMAGATCS</sequence>
<dbReference type="AlphaFoldDB" id="A0A8H3CMF2"/>
<protein>
    <recommendedName>
        <fullName evidence="2">DUF7587 domain-containing protein</fullName>
    </recommendedName>
</protein>
<feature type="domain" description="DUF7587" evidence="2">
    <location>
        <begin position="27"/>
        <end position="201"/>
    </location>
</feature>
<dbReference type="Proteomes" id="UP000663861">
    <property type="component" value="Unassembled WGS sequence"/>
</dbReference>
<proteinExistence type="predicted"/>
<reference evidence="3" key="1">
    <citation type="submission" date="2021-01" db="EMBL/GenBank/DDBJ databases">
        <authorList>
            <person name="Kaushik A."/>
        </authorList>
    </citation>
    <scope>NUCLEOTIDE SEQUENCE</scope>
    <source>
        <strain evidence="3">AG4-RS23</strain>
    </source>
</reference>
<dbReference type="InterPro" id="IPR056009">
    <property type="entry name" value="DUF7587"/>
</dbReference>
<evidence type="ECO:0000259" key="2">
    <source>
        <dbReference type="Pfam" id="PF24494"/>
    </source>
</evidence>
<comment type="caution">
    <text evidence="3">The sequence shown here is derived from an EMBL/GenBank/DDBJ whole genome shotgun (WGS) entry which is preliminary data.</text>
</comment>
<dbReference type="Pfam" id="PF24494">
    <property type="entry name" value="DUF7587"/>
    <property type="match status" value="1"/>
</dbReference>
<feature type="compositionally biased region" description="Acidic residues" evidence="1">
    <location>
        <begin position="313"/>
        <end position="327"/>
    </location>
</feature>
<gene>
    <name evidence="3" type="ORF">RDB_LOCUS109024</name>
</gene>
<evidence type="ECO:0000313" key="3">
    <source>
        <dbReference type="EMBL" id="CAE6488980.1"/>
    </source>
</evidence>
<feature type="region of interest" description="Disordered" evidence="1">
    <location>
        <begin position="291"/>
        <end position="329"/>
    </location>
</feature>
<dbReference type="OrthoDB" id="337038at2759"/>
<name>A0A8H3CMF2_9AGAM</name>
<evidence type="ECO:0000313" key="4">
    <source>
        <dbReference type="Proteomes" id="UP000663861"/>
    </source>
</evidence>
<evidence type="ECO:0000256" key="1">
    <source>
        <dbReference type="SAM" id="MobiDB-lite"/>
    </source>
</evidence>
<organism evidence="3 4">
    <name type="scientific">Rhizoctonia solani</name>
    <dbReference type="NCBI Taxonomy" id="456999"/>
    <lineage>
        <taxon>Eukaryota</taxon>
        <taxon>Fungi</taxon>
        <taxon>Dikarya</taxon>
        <taxon>Basidiomycota</taxon>
        <taxon>Agaricomycotina</taxon>
        <taxon>Agaricomycetes</taxon>
        <taxon>Cantharellales</taxon>
        <taxon>Ceratobasidiaceae</taxon>
        <taxon>Rhizoctonia</taxon>
    </lineage>
</organism>
<accession>A0A8H3CMF2</accession>
<dbReference type="EMBL" id="CAJMWY010002429">
    <property type="protein sequence ID" value="CAE6488980.1"/>
    <property type="molecule type" value="Genomic_DNA"/>
</dbReference>